<feature type="transmembrane region" description="Helical" evidence="1">
    <location>
        <begin position="167"/>
        <end position="190"/>
    </location>
</feature>
<evidence type="ECO:0000313" key="2">
    <source>
        <dbReference type="EMBL" id="KAG9188735.1"/>
    </source>
</evidence>
<comment type="caution">
    <text evidence="2">The sequence shown here is derived from an EMBL/GenBank/DDBJ whole genome shotgun (WGS) entry which is preliminary data.</text>
</comment>
<gene>
    <name evidence="2" type="ORF">G6011_07440</name>
</gene>
<evidence type="ECO:0000313" key="3">
    <source>
        <dbReference type="Proteomes" id="UP001199106"/>
    </source>
</evidence>
<dbReference type="Proteomes" id="UP001199106">
    <property type="component" value="Unassembled WGS sequence"/>
</dbReference>
<evidence type="ECO:0000256" key="1">
    <source>
        <dbReference type="SAM" id="Phobius"/>
    </source>
</evidence>
<evidence type="ECO:0008006" key="4">
    <source>
        <dbReference type="Google" id="ProtNLM"/>
    </source>
</evidence>
<sequence>MAEMKDPSSDFMPSVFILQSFAIPMYTIVGAVAFVYMLAGKYTTSPALGAAPVVTTKVAYGILLPTLLGTSLMFGHTSIKYMFVESLRLMNREHEYSQNTRCTWIVWLGIGITFWILAFLLANAISFFHPILSVSTAFFVSWFIFGISGVTWLYLNWDVQFHDWKKISLAALNWTIIALTLFANGFRLWASIQQLVAVYNGPLVHINGSFTCADKSVWG</sequence>
<keyword evidence="1" id="KW-0812">Transmembrane</keyword>
<dbReference type="AlphaFoldDB" id="A0AAD4FG33"/>
<feature type="transmembrane region" description="Helical" evidence="1">
    <location>
        <begin position="104"/>
        <end position="125"/>
    </location>
</feature>
<keyword evidence="1" id="KW-0472">Membrane</keyword>
<name>A0AAD4FG33_9PLEO</name>
<feature type="transmembrane region" description="Helical" evidence="1">
    <location>
        <begin position="59"/>
        <end position="83"/>
    </location>
</feature>
<accession>A0AAD4FG33</accession>
<reference evidence="2" key="1">
    <citation type="submission" date="2021-07" db="EMBL/GenBank/DDBJ databases">
        <title>Genome Resource of American Ginseng Black Spot Pathogen Alternaria panax.</title>
        <authorList>
            <person name="Qiu C."/>
            <person name="Wang W."/>
            <person name="Liu Z."/>
        </authorList>
    </citation>
    <scope>NUCLEOTIDE SEQUENCE</scope>
    <source>
        <strain evidence="2">BNCC115425</strain>
    </source>
</reference>
<keyword evidence="1" id="KW-1133">Transmembrane helix</keyword>
<proteinExistence type="predicted"/>
<organism evidence="2 3">
    <name type="scientific">Alternaria panax</name>
    <dbReference type="NCBI Taxonomy" id="48097"/>
    <lineage>
        <taxon>Eukaryota</taxon>
        <taxon>Fungi</taxon>
        <taxon>Dikarya</taxon>
        <taxon>Ascomycota</taxon>
        <taxon>Pezizomycotina</taxon>
        <taxon>Dothideomycetes</taxon>
        <taxon>Pleosporomycetidae</taxon>
        <taxon>Pleosporales</taxon>
        <taxon>Pleosporineae</taxon>
        <taxon>Pleosporaceae</taxon>
        <taxon>Alternaria</taxon>
        <taxon>Alternaria sect. Panax</taxon>
    </lineage>
</organism>
<protein>
    <recommendedName>
        <fullName evidence="4">Amino acid transporter transmembrane domain-containing protein</fullName>
    </recommendedName>
</protein>
<feature type="transmembrane region" description="Helical" evidence="1">
    <location>
        <begin position="131"/>
        <end position="155"/>
    </location>
</feature>
<feature type="transmembrane region" description="Helical" evidence="1">
    <location>
        <begin position="21"/>
        <end position="39"/>
    </location>
</feature>
<keyword evidence="3" id="KW-1185">Reference proteome</keyword>
<dbReference type="EMBL" id="JAANER010000006">
    <property type="protein sequence ID" value="KAG9188735.1"/>
    <property type="molecule type" value="Genomic_DNA"/>
</dbReference>